<dbReference type="Proteomes" id="UP000249794">
    <property type="component" value="Unassembled WGS sequence"/>
</dbReference>
<evidence type="ECO:0000313" key="1">
    <source>
        <dbReference type="EMBL" id="PZO59583.1"/>
    </source>
</evidence>
<organism evidence="1 2">
    <name type="scientific">Phormidesmis priestleyi</name>
    <dbReference type="NCBI Taxonomy" id="268141"/>
    <lineage>
        <taxon>Bacteria</taxon>
        <taxon>Bacillati</taxon>
        <taxon>Cyanobacteriota</taxon>
        <taxon>Cyanophyceae</taxon>
        <taxon>Leptolyngbyales</taxon>
        <taxon>Leptolyngbyaceae</taxon>
        <taxon>Phormidesmis</taxon>
    </lineage>
</organism>
<reference evidence="2" key="1">
    <citation type="submission" date="2018-04" db="EMBL/GenBank/DDBJ databases">
        <authorList>
            <person name="Cornet L."/>
        </authorList>
    </citation>
    <scope>NUCLEOTIDE SEQUENCE [LARGE SCALE GENOMIC DNA]</scope>
</reference>
<sequence>MQPDVYLFIKFRHNLAGFYCFDAGGLIWKIARLDATENAARKAASQHQRPLIATNRSLFL</sequence>
<reference evidence="1 2" key="2">
    <citation type="submission" date="2018-06" db="EMBL/GenBank/DDBJ databases">
        <title>Metagenomic assembly of (sub)arctic Cyanobacteria and their associated microbiome from non-axenic cultures.</title>
        <authorList>
            <person name="Baurain D."/>
        </authorList>
    </citation>
    <scope>NUCLEOTIDE SEQUENCE [LARGE SCALE GENOMIC DNA]</scope>
    <source>
        <strain evidence="1">ULC027bin1</strain>
    </source>
</reference>
<dbReference type="AlphaFoldDB" id="A0A2W4XQ63"/>
<gene>
    <name evidence="1" type="ORF">DCF15_03585</name>
</gene>
<proteinExistence type="predicted"/>
<protein>
    <submittedName>
        <fullName evidence="1">Uncharacterized protein</fullName>
    </submittedName>
</protein>
<evidence type="ECO:0000313" key="2">
    <source>
        <dbReference type="Proteomes" id="UP000249794"/>
    </source>
</evidence>
<dbReference type="EMBL" id="QBMP01000020">
    <property type="protein sequence ID" value="PZO59583.1"/>
    <property type="molecule type" value="Genomic_DNA"/>
</dbReference>
<comment type="caution">
    <text evidence="1">The sequence shown here is derived from an EMBL/GenBank/DDBJ whole genome shotgun (WGS) entry which is preliminary data.</text>
</comment>
<accession>A0A2W4XQ63</accession>
<name>A0A2W4XQ63_9CYAN</name>